<organism evidence="1">
    <name type="scientific">candidate division WOR-3 bacterium</name>
    <dbReference type="NCBI Taxonomy" id="2052148"/>
    <lineage>
        <taxon>Bacteria</taxon>
        <taxon>Bacteria division WOR-3</taxon>
    </lineage>
</organism>
<gene>
    <name evidence="1" type="ORF">ENP94_08310</name>
    <name evidence="2" type="ORF">ENS16_03955</name>
</gene>
<dbReference type="Gene3D" id="2.60.40.4070">
    <property type="match status" value="1"/>
</dbReference>
<accession>A0A7C1SDY2</accession>
<name>A0A7C1SDY2_UNCW3</name>
<evidence type="ECO:0000313" key="1">
    <source>
        <dbReference type="EMBL" id="HEA87986.1"/>
    </source>
</evidence>
<sequence>MIPLLCLIFISGLPGFRDICNSAPLPDSAVVVNADCITGDERFTAVSLFYSTDNQQSWTGLAMSRLGTPGYESTWYARFPLPDSGPVYYYLRAEVPAGAATLAPYNSANSWPPPLNLLALGNQDPTGDARSPEGNWLDLTGFWVGYSADRFYGLLTNNHNSWPLYSFPQPWYIYSVGFVNPEAPSDSFVFALCYADIPAVFTTGLYLINRYTGDFSRLAGIDAQTSGNRLYLRGLISDFTSHPKFGPWPNTSGYLAVAANTQSVYPIGGNYVRDTTLPANFYAGFTPGFTVGSNQTPSLSAPAVTPRSGAPVDSFLFSVRYQDPDNHLPVERVVVIDDVSWPLVPGSHRYQGGVIFRTWRSGFTEGWHRFFFRFSDGMATVSTSVDSFLVNLTGMDGSPTGPAGFIPAGYPRIFRHRLPVATSEPLKIYNSAGKCVRNLPAGSRSWDGTDDQGRLLPAGVYSLFTRGLRQERVVKVR</sequence>
<dbReference type="EMBL" id="DSTU01000004">
    <property type="protein sequence ID" value="HFJ53824.1"/>
    <property type="molecule type" value="Genomic_DNA"/>
</dbReference>
<dbReference type="AlphaFoldDB" id="A0A7C1SDY2"/>
<dbReference type="EMBL" id="DSLG01000008">
    <property type="protein sequence ID" value="HEA87986.1"/>
    <property type="molecule type" value="Genomic_DNA"/>
</dbReference>
<proteinExistence type="predicted"/>
<comment type="caution">
    <text evidence="1">The sequence shown here is derived from an EMBL/GenBank/DDBJ whole genome shotgun (WGS) entry which is preliminary data.</text>
</comment>
<reference evidence="1" key="1">
    <citation type="journal article" date="2020" name="mSystems">
        <title>Genome- and Community-Level Interaction Insights into Carbon Utilization and Element Cycling Functions of Hydrothermarchaeota in Hydrothermal Sediment.</title>
        <authorList>
            <person name="Zhou Z."/>
            <person name="Liu Y."/>
            <person name="Xu W."/>
            <person name="Pan J."/>
            <person name="Luo Z.H."/>
            <person name="Li M."/>
        </authorList>
    </citation>
    <scope>NUCLEOTIDE SEQUENCE [LARGE SCALE GENOMIC DNA]</scope>
    <source>
        <strain evidence="1">SpSt-265</strain>
        <strain evidence="2">SpSt-465</strain>
    </source>
</reference>
<protein>
    <submittedName>
        <fullName evidence="1">Uncharacterized protein</fullName>
    </submittedName>
</protein>
<evidence type="ECO:0000313" key="2">
    <source>
        <dbReference type="EMBL" id="HFJ53824.1"/>
    </source>
</evidence>